<dbReference type="Proteomes" id="UP000265520">
    <property type="component" value="Unassembled WGS sequence"/>
</dbReference>
<organism evidence="2 3">
    <name type="scientific">Trifolium medium</name>
    <dbReference type="NCBI Taxonomy" id="97028"/>
    <lineage>
        <taxon>Eukaryota</taxon>
        <taxon>Viridiplantae</taxon>
        <taxon>Streptophyta</taxon>
        <taxon>Embryophyta</taxon>
        <taxon>Tracheophyta</taxon>
        <taxon>Spermatophyta</taxon>
        <taxon>Magnoliopsida</taxon>
        <taxon>eudicotyledons</taxon>
        <taxon>Gunneridae</taxon>
        <taxon>Pentapetalae</taxon>
        <taxon>rosids</taxon>
        <taxon>fabids</taxon>
        <taxon>Fabales</taxon>
        <taxon>Fabaceae</taxon>
        <taxon>Papilionoideae</taxon>
        <taxon>50 kb inversion clade</taxon>
        <taxon>NPAAA clade</taxon>
        <taxon>Hologalegina</taxon>
        <taxon>IRL clade</taxon>
        <taxon>Trifolieae</taxon>
        <taxon>Trifolium</taxon>
    </lineage>
</organism>
<proteinExistence type="predicted"/>
<comment type="caution">
    <text evidence="2">The sequence shown here is derived from an EMBL/GenBank/DDBJ whole genome shotgun (WGS) entry which is preliminary data.</text>
</comment>
<feature type="non-terminal residue" evidence="2">
    <location>
        <position position="87"/>
    </location>
</feature>
<accession>A0A392TQZ0</accession>
<feature type="compositionally biased region" description="Polar residues" evidence="1">
    <location>
        <begin position="30"/>
        <end position="44"/>
    </location>
</feature>
<protein>
    <submittedName>
        <fullName evidence="2">Uncharacterized protein</fullName>
    </submittedName>
</protein>
<reference evidence="2 3" key="1">
    <citation type="journal article" date="2018" name="Front. Plant Sci.">
        <title>Red Clover (Trifolium pratense) and Zigzag Clover (T. medium) - A Picture of Genomic Similarities and Differences.</title>
        <authorList>
            <person name="Dluhosova J."/>
            <person name="Istvanek J."/>
            <person name="Nedelnik J."/>
            <person name="Repkova J."/>
        </authorList>
    </citation>
    <scope>NUCLEOTIDE SEQUENCE [LARGE SCALE GENOMIC DNA]</scope>
    <source>
        <strain evidence="3">cv. 10/8</strain>
        <tissue evidence="2">Leaf</tissue>
    </source>
</reference>
<dbReference type="EMBL" id="LXQA010620395">
    <property type="protein sequence ID" value="MCI62526.1"/>
    <property type="molecule type" value="Genomic_DNA"/>
</dbReference>
<feature type="non-terminal residue" evidence="2">
    <location>
        <position position="1"/>
    </location>
</feature>
<evidence type="ECO:0000256" key="1">
    <source>
        <dbReference type="SAM" id="MobiDB-lite"/>
    </source>
</evidence>
<evidence type="ECO:0000313" key="2">
    <source>
        <dbReference type="EMBL" id="MCI62526.1"/>
    </source>
</evidence>
<evidence type="ECO:0000313" key="3">
    <source>
        <dbReference type="Proteomes" id="UP000265520"/>
    </source>
</evidence>
<keyword evidence="3" id="KW-1185">Reference proteome</keyword>
<feature type="region of interest" description="Disordered" evidence="1">
    <location>
        <begin position="1"/>
        <end position="44"/>
    </location>
</feature>
<dbReference type="AlphaFoldDB" id="A0A392TQZ0"/>
<sequence length="87" mass="9649">PVTDRAPTHISQNVAAGGGANIVPPAHTPHFSNTFAGSSSSSRQNTIDDVLYEMRAQNAINEERDGLFYAMHQQQEEMLERMQFMQA</sequence>
<name>A0A392TQZ0_9FABA</name>